<dbReference type="EC" id="3.4.21.-" evidence="7"/>
<evidence type="ECO:0000256" key="8">
    <source>
        <dbReference type="PIRSR" id="PIRSR036421-1"/>
    </source>
</evidence>
<dbReference type="GO" id="GO:0008236">
    <property type="term" value="F:serine-type peptidase activity"/>
    <property type="evidence" value="ECO:0007669"/>
    <property type="project" value="UniProtKB-UniRule"/>
</dbReference>
<name>A0AAU7U5S3_9DEIO</name>
<feature type="domain" description="Tail specific protease" evidence="10">
    <location>
        <begin position="834"/>
        <end position="1024"/>
    </location>
</feature>
<dbReference type="CDD" id="cd07562">
    <property type="entry name" value="Peptidase_S41_TRI"/>
    <property type="match status" value="1"/>
</dbReference>
<dbReference type="PANTHER" id="PTHR43253">
    <property type="entry name" value="TRICORN PROTEASE HOMOLOG 2-RELATED"/>
    <property type="match status" value="1"/>
</dbReference>
<evidence type="ECO:0000256" key="6">
    <source>
        <dbReference type="ARBA" id="ARBA00022825"/>
    </source>
</evidence>
<keyword evidence="5 7" id="KW-0378">Hydrolase</keyword>
<evidence type="ECO:0000313" key="11">
    <source>
        <dbReference type="EMBL" id="XBV83713.1"/>
    </source>
</evidence>
<dbReference type="Gene3D" id="2.130.10.10">
    <property type="entry name" value="YVTN repeat-like/Quinoprotein amine dehydrogenase"/>
    <property type="match status" value="1"/>
</dbReference>
<dbReference type="EMBL" id="CP158297">
    <property type="protein sequence ID" value="XBV83713.1"/>
    <property type="molecule type" value="Genomic_DNA"/>
</dbReference>
<gene>
    <name evidence="11" type="ORF">ABOD76_03220</name>
</gene>
<dbReference type="SMART" id="SM00245">
    <property type="entry name" value="TSPc"/>
    <property type="match status" value="1"/>
</dbReference>
<dbReference type="Pfam" id="PF26549">
    <property type="entry name" value="Tricorn_N"/>
    <property type="match status" value="1"/>
</dbReference>
<dbReference type="Pfam" id="PF14685">
    <property type="entry name" value="PDZ_Tricorn"/>
    <property type="match status" value="1"/>
</dbReference>
<evidence type="ECO:0000259" key="10">
    <source>
        <dbReference type="SMART" id="SM00245"/>
    </source>
</evidence>
<protein>
    <recommendedName>
        <fullName evidence="7">Tricorn protease homolog</fullName>
        <ecNumber evidence="7">3.4.21.-</ecNumber>
    </recommendedName>
</protein>
<proteinExistence type="inferred from homology"/>
<dbReference type="PANTHER" id="PTHR43253:SF1">
    <property type="entry name" value="TRICORN PROTEASE HOMOLOG 2-RELATED"/>
    <property type="match status" value="1"/>
</dbReference>
<feature type="active site" description="Charge relay system" evidence="8">
    <location>
        <position position="733"/>
    </location>
</feature>
<reference evidence="11" key="1">
    <citation type="submission" date="2024-06" db="EMBL/GenBank/DDBJ databases">
        <title>Draft Genome Sequence of Deinococcus sonorensis Type Strain KR-87, a Biofilm Producing Representative of the Genus Deinococcus.</title>
        <authorList>
            <person name="Boren L.S."/>
            <person name="Grosso R.A."/>
            <person name="Hugenberg-Cox A.N."/>
            <person name="Hill J.T.E."/>
            <person name="Albert C.M."/>
            <person name="Tuohy J.M."/>
        </authorList>
    </citation>
    <scope>NUCLEOTIDE SEQUENCE</scope>
    <source>
        <strain evidence="11">KR-87</strain>
        <plasmid evidence="11">pDson01</plasmid>
    </source>
</reference>
<dbReference type="KEGG" id="dsc:ABOD76_03220"/>
<feature type="compositionally biased region" description="Low complexity" evidence="9">
    <location>
        <begin position="1049"/>
        <end position="1060"/>
    </location>
</feature>
<evidence type="ECO:0000256" key="9">
    <source>
        <dbReference type="SAM" id="MobiDB-lite"/>
    </source>
</evidence>
<dbReference type="Gene3D" id="3.30.750.44">
    <property type="match status" value="1"/>
</dbReference>
<evidence type="ECO:0000256" key="1">
    <source>
        <dbReference type="ARBA" id="ARBA00004496"/>
    </source>
</evidence>
<dbReference type="Pfam" id="PF14684">
    <property type="entry name" value="Tricorn_C1"/>
    <property type="match status" value="1"/>
</dbReference>
<feature type="region of interest" description="Disordered" evidence="9">
    <location>
        <begin position="1049"/>
        <end position="1075"/>
    </location>
</feature>
<evidence type="ECO:0000256" key="2">
    <source>
        <dbReference type="ARBA" id="ARBA00008524"/>
    </source>
</evidence>
<dbReference type="SUPFAM" id="SSF50156">
    <property type="entry name" value="PDZ domain-like"/>
    <property type="match status" value="1"/>
</dbReference>
<dbReference type="Gene3D" id="2.120.10.60">
    <property type="entry name" value="Tricorn protease N-terminal domain"/>
    <property type="match status" value="1"/>
</dbReference>
<organism evidence="11">
    <name type="scientific">Deinococcus sonorensis KR-87</name>
    <dbReference type="NCBI Taxonomy" id="694439"/>
    <lineage>
        <taxon>Bacteria</taxon>
        <taxon>Thermotogati</taxon>
        <taxon>Deinococcota</taxon>
        <taxon>Deinococci</taxon>
        <taxon>Deinococcales</taxon>
        <taxon>Deinococcaceae</taxon>
        <taxon>Deinococcus</taxon>
    </lineage>
</organism>
<dbReference type="InterPro" id="IPR015943">
    <property type="entry name" value="WD40/YVTN_repeat-like_dom_sf"/>
</dbReference>
<dbReference type="InterPro" id="IPR036034">
    <property type="entry name" value="PDZ_sf"/>
</dbReference>
<dbReference type="GO" id="GO:0005737">
    <property type="term" value="C:cytoplasm"/>
    <property type="evidence" value="ECO:0007669"/>
    <property type="project" value="UniProtKB-SubCell"/>
</dbReference>
<dbReference type="PIRSF" id="PIRSF036421">
    <property type="entry name" value="Tricorn_protease"/>
    <property type="match status" value="1"/>
</dbReference>
<geneLocation type="plasmid" evidence="11">
    <name>pDson01</name>
</geneLocation>
<dbReference type="InterPro" id="IPR029414">
    <property type="entry name" value="Tricorn_PDZ"/>
</dbReference>
<feature type="active site" description="Charge relay system" evidence="8">
    <location>
        <position position="1013"/>
    </location>
</feature>
<comment type="function">
    <text evidence="7">Degrades oligopeptides.</text>
</comment>
<dbReference type="Pfam" id="PF03572">
    <property type="entry name" value="Peptidase_S41"/>
    <property type="match status" value="1"/>
</dbReference>
<accession>A0AAU7U5S3</accession>
<keyword evidence="11" id="KW-0614">Plasmid</keyword>
<dbReference type="InterPro" id="IPR012393">
    <property type="entry name" value="Tricorn_protease"/>
</dbReference>
<dbReference type="SUPFAM" id="SSF52096">
    <property type="entry name" value="ClpP/crotonase"/>
    <property type="match status" value="1"/>
</dbReference>
<comment type="similarity">
    <text evidence="2 7">Belongs to the peptidase S41B family.</text>
</comment>
<dbReference type="Gene3D" id="2.30.42.10">
    <property type="match status" value="1"/>
</dbReference>
<evidence type="ECO:0000256" key="5">
    <source>
        <dbReference type="ARBA" id="ARBA00022801"/>
    </source>
</evidence>
<keyword evidence="3 7" id="KW-0963">Cytoplasm</keyword>
<dbReference type="GO" id="GO:0006508">
    <property type="term" value="P:proteolysis"/>
    <property type="evidence" value="ECO:0007669"/>
    <property type="project" value="UniProtKB-UniRule"/>
</dbReference>
<feature type="compositionally biased region" description="Basic and acidic residues" evidence="9">
    <location>
        <begin position="1065"/>
        <end position="1075"/>
    </location>
</feature>
<evidence type="ECO:0000256" key="4">
    <source>
        <dbReference type="ARBA" id="ARBA00022670"/>
    </source>
</evidence>
<sequence>MSVDAPATETLLLRHPAISSQHLAFVYAGDLWIADLEGRQPRRLTAANGSTVAPAFSPDGQFLAYSSSAAGSMSVYVIPVAGGRPRRLTFHPGDDLVRGWTPDGRVLFASSRGSVSGRVQQLYTLAPDAGHPDVLPLPMAARGAITRDGRRLAYTPFGEPWWSWKRYRGGMTVPIWVLDLETLEQQRVPHENATDSFPCWLGDTLYFLSDRLGTVNVFQYDEPSGTVTPVTHHEDFDVRWLSGGPDRLVYEQGGRLHLLTPGVDHGRALHISLAADRPATQVRQVPAAEFITASGLSPTGVRAVFAARGEIFTVPASKGDVRMLTSNSAVVCRDPAWSPDGRAVAYLSDEGGEYRLVVADQLGAVQRRYPLPGPTFYHAPLWSPDGTRIALTDKALNLSVVQLDSGEVTRLDTDTYDHPERSLDPAWSPDSQWLAYTKRLPNHLRAVYLYDLARGEAHQLSDGTSDAVSARFSPDGRLLYFAASVNYGLNTGWLDMSSYERRVRRHLYVAVLRHIDPSPLAPESDEERPAPTPGGAVDPASPDGPAAPEPVRVDLDGLSQRILALPTPPGDYRRLQVAQGRLFYLERPARQDDVPEGPEHFALHCYDVKTRTSTLFLERVQDAWVSADGRKLLYASGTPTRYAIVPVEAAPTPEDGQLDLSGAVLRVDPLAEWGQMFQEAWRIHRDYFYDADMHGLDWAQVAERYRPFLAHLGHREDLNFLLAELAGELVAGHAYVGGGDVPKAVPERTGLLGADFEVEGAHYRISRIYQGLNWRPELRAPLTEPGVNVRPGEYLLAVNGRPLRSDQSVYELFAQTADRVTQLRVSPTPDDADARTVTVRPVDSEVRLRHWSWVEDNRRRVDALSAGRVAYIYMADTAKWGYDAFNRDYFSQLGKQGVVLDERFNGGGSVADYVVDLLDRPLLSYWATREGHPFASPNASIPGPKAMVINELAGSGGDALPLFFRRRGLGPVVGKRTWGGLIGIYDYPALRDGGTVTSPRLAIFSPEGAWEVENEGVAPDIEVELTPRAVADGHDPQLERAVALVLAELEGRPTPGGTRPRPARRAVDDERGQRS</sequence>
<dbReference type="AlphaFoldDB" id="A0AAU7U5S3"/>
<dbReference type="InterPro" id="IPR029045">
    <property type="entry name" value="ClpP/crotonase-like_dom_sf"/>
</dbReference>
<keyword evidence="6 7" id="KW-0720">Serine protease</keyword>
<dbReference type="RefSeq" id="WP_350241403.1">
    <property type="nucleotide sequence ID" value="NZ_CP158297.1"/>
</dbReference>
<evidence type="ECO:0000256" key="7">
    <source>
        <dbReference type="PIRNR" id="PIRNR036421"/>
    </source>
</evidence>
<keyword evidence="4 7" id="KW-0645">Protease</keyword>
<dbReference type="InterPro" id="IPR005151">
    <property type="entry name" value="Tail-specific_protease"/>
</dbReference>
<comment type="subcellular location">
    <subcellularLocation>
        <location evidence="1 7">Cytoplasm</location>
    </subcellularLocation>
</comment>
<feature type="active site" description="Nucleophile" evidence="8">
    <location>
        <position position="955"/>
    </location>
</feature>
<feature type="region of interest" description="Disordered" evidence="9">
    <location>
        <begin position="518"/>
        <end position="552"/>
    </location>
</feature>
<dbReference type="SUPFAM" id="SSF82171">
    <property type="entry name" value="DPP6 N-terminal domain-like"/>
    <property type="match status" value="1"/>
</dbReference>
<dbReference type="Pfam" id="PF26550">
    <property type="entry name" value="Tricorn_2nd"/>
    <property type="match status" value="1"/>
</dbReference>
<dbReference type="Gene3D" id="3.90.226.10">
    <property type="entry name" value="2-enoyl-CoA Hydratase, Chain A, domain 1"/>
    <property type="match status" value="1"/>
</dbReference>
<evidence type="ECO:0000256" key="3">
    <source>
        <dbReference type="ARBA" id="ARBA00022490"/>
    </source>
</evidence>
<dbReference type="InterPro" id="IPR028204">
    <property type="entry name" value="Tricorn_C1"/>
</dbReference>